<gene>
    <name evidence="2" type="ORF">O9H85_10170</name>
</gene>
<dbReference type="InterPro" id="IPR015424">
    <property type="entry name" value="PyrdxlP-dep_Trfase"/>
</dbReference>
<dbReference type="Proteomes" id="UP001527882">
    <property type="component" value="Unassembled WGS sequence"/>
</dbReference>
<evidence type="ECO:0000313" key="3">
    <source>
        <dbReference type="Proteomes" id="UP001527882"/>
    </source>
</evidence>
<dbReference type="InterPro" id="IPR015421">
    <property type="entry name" value="PyrdxlP-dep_Trfase_major"/>
</dbReference>
<proteinExistence type="predicted"/>
<dbReference type="Pfam" id="PF00155">
    <property type="entry name" value="Aminotran_1_2"/>
    <property type="match status" value="1"/>
</dbReference>
<dbReference type="SUPFAM" id="SSF53383">
    <property type="entry name" value="PLP-dependent transferases"/>
    <property type="match status" value="1"/>
</dbReference>
<dbReference type="GO" id="GO:0008483">
    <property type="term" value="F:transaminase activity"/>
    <property type="evidence" value="ECO:0007669"/>
    <property type="project" value="UniProtKB-KW"/>
</dbReference>
<keyword evidence="2" id="KW-0032">Aminotransferase</keyword>
<name>A0ABT4Q7H2_9BACL</name>
<organism evidence="2 3">
    <name type="scientific">Paenibacillus gyeongsangnamensis</name>
    <dbReference type="NCBI Taxonomy" id="3388067"/>
    <lineage>
        <taxon>Bacteria</taxon>
        <taxon>Bacillati</taxon>
        <taxon>Bacillota</taxon>
        <taxon>Bacilli</taxon>
        <taxon>Bacillales</taxon>
        <taxon>Paenibacillaceae</taxon>
        <taxon>Paenibacillus</taxon>
    </lineage>
</organism>
<dbReference type="RefSeq" id="WP_269881222.1">
    <property type="nucleotide sequence ID" value="NZ_JAQAGZ010000005.1"/>
</dbReference>
<evidence type="ECO:0000313" key="2">
    <source>
        <dbReference type="EMBL" id="MCZ8512773.1"/>
    </source>
</evidence>
<dbReference type="PANTHER" id="PTHR46577:SF2">
    <property type="entry name" value="TRANSCRIPTIONAL REGULATORY PROTEIN"/>
    <property type="match status" value="1"/>
</dbReference>
<dbReference type="PANTHER" id="PTHR46577">
    <property type="entry name" value="HTH-TYPE TRANSCRIPTIONAL REGULATORY PROTEIN GABR"/>
    <property type="match status" value="1"/>
</dbReference>
<dbReference type="InterPro" id="IPR051446">
    <property type="entry name" value="HTH_trans_reg/aminotransferase"/>
</dbReference>
<keyword evidence="3" id="KW-1185">Reference proteome</keyword>
<reference evidence="2 3" key="1">
    <citation type="submission" date="2022-12" db="EMBL/GenBank/DDBJ databases">
        <title>Draft genome sequence of Paenibacillus sp. dW9.</title>
        <authorList>
            <person name="Choi E.-W."/>
            <person name="Kim D.-U."/>
        </authorList>
    </citation>
    <scope>NUCLEOTIDE SEQUENCE [LARGE SCALE GENOMIC DNA]</scope>
    <source>
        <strain evidence="3">dW9</strain>
    </source>
</reference>
<protein>
    <submittedName>
        <fullName evidence="2">PLP-dependent aminotransferase family protein</fullName>
    </submittedName>
</protein>
<dbReference type="InterPro" id="IPR004839">
    <property type="entry name" value="Aminotransferase_I/II_large"/>
</dbReference>
<dbReference type="CDD" id="cd00609">
    <property type="entry name" value="AAT_like"/>
    <property type="match status" value="1"/>
</dbReference>
<feature type="domain" description="Aminotransferase class I/classII large" evidence="1">
    <location>
        <begin position="75"/>
        <end position="219"/>
    </location>
</feature>
<keyword evidence="2" id="KW-0808">Transferase</keyword>
<dbReference type="Gene3D" id="3.40.640.10">
    <property type="entry name" value="Type I PLP-dependent aspartate aminotransferase-like (Major domain)"/>
    <property type="match status" value="1"/>
</dbReference>
<accession>A0ABT4Q7H2</accession>
<comment type="caution">
    <text evidence="2">The sequence shown here is derived from an EMBL/GenBank/DDBJ whole genome shotgun (WGS) entry which is preliminary data.</text>
</comment>
<evidence type="ECO:0000259" key="1">
    <source>
        <dbReference type="Pfam" id="PF00155"/>
    </source>
</evidence>
<sequence length="220" mass="24945">MSAARPAGEKPVRSGTSLGITAAKKVYANRSRLSEIQRLPVRYRMSEALIDPDLLPNMYLSNHVKQIFDLYPRVLSTYSTVMGDPELREAMARFFTRQQGIAVSAEELMITTGSQQAIDLVSRSLLKPGDTVLIERPTYSPAIDVFLNQNIRLIPIEITSEGYDLAQVEQFMKQEKPRLFYMNPTFHNPTGFTVPASQRKLLVELAERYQCILVEDDVYP</sequence>
<dbReference type="EMBL" id="JAQAGZ010000005">
    <property type="protein sequence ID" value="MCZ8512773.1"/>
    <property type="molecule type" value="Genomic_DNA"/>
</dbReference>